<keyword evidence="9 18" id="KW-0812">Transmembrane</keyword>
<keyword evidence="11" id="KW-0460">Magnesium</keyword>
<dbReference type="UniPathway" id="UPA00378"/>
<keyword evidence="14" id="KW-0464">Manganese</keyword>
<dbReference type="InterPro" id="IPR026410">
    <property type="entry name" value="OlisacTrfase_arch"/>
</dbReference>
<feature type="transmembrane region" description="Helical" evidence="18">
    <location>
        <begin position="302"/>
        <end position="322"/>
    </location>
</feature>
<dbReference type="PANTHER" id="PTHR13872">
    <property type="entry name" value="DOLICHYL-DIPHOSPHOOLIGOSACCHARIDE--PROTEIN GLYCOSYLTRANSFERASE SUBUNIT"/>
    <property type="match status" value="1"/>
</dbReference>
<dbReference type="PANTHER" id="PTHR13872:SF1">
    <property type="entry name" value="DOLICHYL-DIPHOSPHOOLIGOSACCHARIDE--PROTEIN GLYCOSYLTRANSFERASE SUBUNIT STT3B"/>
    <property type="match status" value="1"/>
</dbReference>
<evidence type="ECO:0000259" key="20">
    <source>
        <dbReference type="Pfam" id="PF18079"/>
    </source>
</evidence>
<keyword evidence="7" id="KW-0328">Glycosyltransferase</keyword>
<evidence type="ECO:0000313" key="23">
    <source>
        <dbReference type="Proteomes" id="UP000198518"/>
    </source>
</evidence>
<evidence type="ECO:0000256" key="8">
    <source>
        <dbReference type="ARBA" id="ARBA00022679"/>
    </source>
</evidence>
<feature type="transmembrane region" description="Helical" evidence="18">
    <location>
        <begin position="122"/>
        <end position="145"/>
    </location>
</feature>
<dbReference type="RefSeq" id="WP_089667429.1">
    <property type="nucleotide sequence ID" value="NZ_FOJA01000001.1"/>
</dbReference>
<feature type="transmembrane region" description="Helical" evidence="18">
    <location>
        <begin position="222"/>
        <end position="239"/>
    </location>
</feature>
<evidence type="ECO:0000256" key="6">
    <source>
        <dbReference type="ARBA" id="ARBA00012602"/>
    </source>
</evidence>
<evidence type="ECO:0000256" key="18">
    <source>
        <dbReference type="SAM" id="Phobius"/>
    </source>
</evidence>
<evidence type="ECO:0000256" key="7">
    <source>
        <dbReference type="ARBA" id="ARBA00022676"/>
    </source>
</evidence>
<comment type="catalytic activity">
    <reaction evidence="16">
        <text>an archaeal dolichyl phosphooligosaccharide + [protein]-L-asparagine = an archaeal dolichyl phosphate + a glycoprotein with the oligosaccharide chain attached by N-beta-D-glycosyl linkage to a protein L-asparagine.</text>
        <dbReference type="EC" id="2.4.99.21"/>
    </reaction>
</comment>
<feature type="domain" description="Oligosaccharyl transferase STT3 N-terminal" evidence="19">
    <location>
        <begin position="40"/>
        <end position="353"/>
    </location>
</feature>
<comment type="pathway">
    <text evidence="4">Protein modification; protein glycosylation.</text>
</comment>
<keyword evidence="8 22" id="KW-0808">Transferase</keyword>
<dbReference type="Gene3D" id="3.40.50.12610">
    <property type="match status" value="1"/>
</dbReference>
<comment type="similarity">
    <text evidence="5">Belongs to the STT3 family.</text>
</comment>
<dbReference type="EMBL" id="FOJA01000001">
    <property type="protein sequence ID" value="SEV91538.1"/>
    <property type="molecule type" value="Genomic_DNA"/>
</dbReference>
<gene>
    <name evidence="22" type="ORF">SAMN04487945_0331</name>
</gene>
<feature type="transmembrane region" description="Helical" evidence="18">
    <location>
        <begin position="395"/>
        <end position="421"/>
    </location>
</feature>
<dbReference type="Pfam" id="PF02516">
    <property type="entry name" value="STT3"/>
    <property type="match status" value="1"/>
</dbReference>
<dbReference type="InterPro" id="IPR054479">
    <property type="entry name" value="AglB-like_core"/>
</dbReference>
<feature type="region of interest" description="Disordered" evidence="17">
    <location>
        <begin position="1040"/>
        <end position="1077"/>
    </location>
</feature>
<dbReference type="Pfam" id="PF22627">
    <property type="entry name" value="AglB_core-like"/>
    <property type="match status" value="1"/>
</dbReference>
<dbReference type="STRING" id="355548.SAMN04487945_0331"/>
<keyword evidence="10" id="KW-0479">Metal-binding</keyword>
<dbReference type="NCBIfam" id="TIGR04154">
    <property type="entry name" value="archaeo_STT3"/>
    <property type="match status" value="1"/>
</dbReference>
<feature type="transmembrane region" description="Helical" evidence="18">
    <location>
        <begin position="513"/>
        <end position="534"/>
    </location>
</feature>
<sequence length="1093" mass="117360">MSEKTEASGLSSVSVDAALDALEDWYHVPALGAVLAFMFWVRVQAWENFTRDGQVYLSGNDAYYHLRQVTYTVRNFPDTMPFDVWTNFPNGTLAGQFGTLFDQLLATVALIVGLGSPSEQTIGMVLVIAPPVFGALLAIPVYFMGKRLGGRLGGVFSAVILGLLPGYFLQRTLAGAADHNGAEPLFMALAVLAMMVALTVAEREKPVFEQFLDRDVAGLRRVVGWSVLAGVATAVYMWVWPPGVLLVGIFGAFFLVKLVGDYVTGTSPDHVAVVGAVSMATTGLMMFVKIAESGFGVSGFSFLQPLFSFAVAFGCVFLAWLAREFDDRELSTSGYVGAVVGILVVAVGIIAVVLPDFWSMLQDQLLNYLGLSANASRRTIGEAQPFLAREAQYGLGMFGVIFLEYGLAFFSALVGAVAILLKPHVTSGSPRRIAGAAAAVGFVALLFVSPPLASSIGGIFGLGGQLTALLLVAGTLAAVAMTGDYEAEQLLVVVWGAFITSAAFTQVRFNYYLIVPVVVLNAYVLKGVLGLVNLDKPASTIEDVRWHQVATVTMVALLILVPVAAPAVAEATNNDSQRGSATPITLTNSQDQQVPLQSAITVGQNNGPGGVTEWADVMEWYDEHTPTQGTYDGADNADEMRYYGTYAQTDDFDYPEGAFGVMSWWDYGHWMTVEGNAVPHANPFQQGATTAANFLLADNESRAQAVLEGIEEDDAKNRYVAVDWKMIMPPRPGLQAGQSKFGAPLVFYDGPRDLSTGEFYQQAYNAQWEDGQITNAQYLQQSPLLKKQAYFESMMVRLYRYHGSAKQAQPVVLDWRETLTRLRGQPAAFDAATNNTRQFDSMAEAEAYVQNDSTSQIGGFQDLPQEDIAALEHYRLVGVSDDHTAPANLWYFGGELNPAYYPTSVKMFERVEGAEVTGTGPANTTVRASVEMNISQMVNDQGQSPTFTYTQYAETGADGEFTMTLPYSTTGYENYGPENGHTNVSVRAAGSYEFTTGNQTADDGLTVVEYANSADVSEAQVLGEGDEPVAVNLERQIVDEPEGANTSASESLTAPSELADAADGSEDSQSGGVDLTTGAVPALAGAVALGRLR</sequence>
<feature type="transmembrane region" description="Helical" evidence="18">
    <location>
        <begin position="97"/>
        <end position="116"/>
    </location>
</feature>
<dbReference type="InterPro" id="IPR048307">
    <property type="entry name" value="STT3_N"/>
</dbReference>
<comment type="cofactor">
    <cofactor evidence="1">
        <name>Mn(2+)</name>
        <dbReference type="ChEBI" id="CHEBI:29035"/>
    </cofactor>
</comment>
<dbReference type="GO" id="GO:0046872">
    <property type="term" value="F:metal ion binding"/>
    <property type="evidence" value="ECO:0007669"/>
    <property type="project" value="UniProtKB-KW"/>
</dbReference>
<evidence type="ECO:0000256" key="10">
    <source>
        <dbReference type="ARBA" id="ARBA00022723"/>
    </source>
</evidence>
<evidence type="ECO:0000256" key="4">
    <source>
        <dbReference type="ARBA" id="ARBA00004922"/>
    </source>
</evidence>
<comment type="cofactor">
    <cofactor evidence="2">
        <name>Mg(2+)</name>
        <dbReference type="ChEBI" id="CHEBI:18420"/>
    </cofactor>
</comment>
<reference evidence="22 23" key="1">
    <citation type="submission" date="2016-10" db="EMBL/GenBank/DDBJ databases">
        <authorList>
            <person name="de Groot N.N."/>
        </authorList>
    </citation>
    <scope>NUCLEOTIDE SEQUENCE [LARGE SCALE GENOMIC DNA]</scope>
    <source>
        <strain evidence="22 23">CGMCC 1.5337</strain>
    </source>
</reference>
<feature type="transmembrane region" description="Helical" evidence="18">
    <location>
        <begin position="181"/>
        <end position="201"/>
    </location>
</feature>
<evidence type="ECO:0000259" key="21">
    <source>
        <dbReference type="Pfam" id="PF22627"/>
    </source>
</evidence>
<evidence type="ECO:0000313" key="22">
    <source>
        <dbReference type="EMBL" id="SEV91538.1"/>
    </source>
</evidence>
<evidence type="ECO:0000256" key="15">
    <source>
        <dbReference type="ARBA" id="ARBA00030679"/>
    </source>
</evidence>
<evidence type="ECO:0000256" key="9">
    <source>
        <dbReference type="ARBA" id="ARBA00022692"/>
    </source>
</evidence>
<feature type="domain" description="AglB-like core" evidence="21">
    <location>
        <begin position="613"/>
        <end position="726"/>
    </location>
</feature>
<feature type="compositionally biased region" description="Polar residues" evidence="17">
    <location>
        <begin position="1044"/>
        <end position="1054"/>
    </location>
</feature>
<feature type="domain" description="Archaeal glycosylation protein B peripheral" evidence="20">
    <location>
        <begin position="913"/>
        <end position="1021"/>
    </location>
</feature>
<keyword evidence="13 18" id="KW-0472">Membrane</keyword>
<evidence type="ECO:0000256" key="1">
    <source>
        <dbReference type="ARBA" id="ARBA00001936"/>
    </source>
</evidence>
<feature type="transmembrane region" description="Helical" evidence="18">
    <location>
        <begin position="271"/>
        <end position="290"/>
    </location>
</feature>
<feature type="transmembrane region" description="Helical" evidence="18">
    <location>
        <begin position="245"/>
        <end position="264"/>
    </location>
</feature>
<dbReference type="Proteomes" id="UP000198518">
    <property type="component" value="Unassembled WGS sequence"/>
</dbReference>
<dbReference type="EC" id="2.4.99.21" evidence="6"/>
<evidence type="ECO:0000256" key="17">
    <source>
        <dbReference type="SAM" id="MobiDB-lite"/>
    </source>
</evidence>
<evidence type="ECO:0000256" key="2">
    <source>
        <dbReference type="ARBA" id="ARBA00001946"/>
    </source>
</evidence>
<evidence type="ECO:0000256" key="3">
    <source>
        <dbReference type="ARBA" id="ARBA00004651"/>
    </source>
</evidence>
<dbReference type="Pfam" id="PF18079">
    <property type="entry name" value="AglB_L1"/>
    <property type="match status" value="1"/>
</dbReference>
<dbReference type="GO" id="GO:0004576">
    <property type="term" value="F:oligosaccharyl transferase activity"/>
    <property type="evidence" value="ECO:0007669"/>
    <property type="project" value="InterPro"/>
</dbReference>
<feature type="transmembrane region" description="Helical" evidence="18">
    <location>
        <begin position="546"/>
        <end position="569"/>
    </location>
</feature>
<feature type="transmembrane region" description="Helical" evidence="18">
    <location>
        <begin position="152"/>
        <end position="169"/>
    </location>
</feature>
<keyword evidence="12 18" id="KW-1133">Transmembrane helix</keyword>
<organism evidence="22 23">
    <name type="scientific">Halobacterium jilantaiense</name>
    <dbReference type="NCBI Taxonomy" id="355548"/>
    <lineage>
        <taxon>Archaea</taxon>
        <taxon>Methanobacteriati</taxon>
        <taxon>Methanobacteriota</taxon>
        <taxon>Stenosarchaea group</taxon>
        <taxon>Halobacteria</taxon>
        <taxon>Halobacteriales</taxon>
        <taxon>Halobacteriaceae</taxon>
        <taxon>Halobacterium</taxon>
    </lineage>
</organism>
<dbReference type="AlphaFoldDB" id="A0A1I0MS84"/>
<dbReference type="InterPro" id="IPR003674">
    <property type="entry name" value="Oligo_trans_STT3"/>
</dbReference>
<keyword evidence="23" id="KW-1185">Reference proteome</keyword>
<evidence type="ECO:0000256" key="14">
    <source>
        <dbReference type="ARBA" id="ARBA00023211"/>
    </source>
</evidence>
<protein>
    <recommendedName>
        <fullName evidence="6">dolichyl-phosphooligosaccharide-protein glycotransferase</fullName>
        <ecNumber evidence="6">2.4.99.21</ecNumber>
    </recommendedName>
    <alternativeName>
        <fullName evidence="15">Oligosaccharyl transferase</fullName>
    </alternativeName>
</protein>
<name>A0A1I0MS84_9EURY</name>
<evidence type="ECO:0000256" key="11">
    <source>
        <dbReference type="ARBA" id="ARBA00022842"/>
    </source>
</evidence>
<dbReference type="InterPro" id="IPR041154">
    <property type="entry name" value="AglB_P1"/>
</dbReference>
<comment type="subcellular location">
    <subcellularLocation>
        <location evidence="3">Cell membrane</location>
        <topology evidence="3">Multi-pass membrane protein</topology>
    </subcellularLocation>
</comment>
<feature type="transmembrane region" description="Helical" evidence="18">
    <location>
        <begin position="490"/>
        <end position="507"/>
    </location>
</feature>
<evidence type="ECO:0000256" key="12">
    <source>
        <dbReference type="ARBA" id="ARBA00022989"/>
    </source>
</evidence>
<accession>A0A1I0MS84</accession>
<evidence type="ECO:0000256" key="13">
    <source>
        <dbReference type="ARBA" id="ARBA00023136"/>
    </source>
</evidence>
<dbReference type="GO" id="GO:0005886">
    <property type="term" value="C:plasma membrane"/>
    <property type="evidence" value="ECO:0007669"/>
    <property type="project" value="UniProtKB-SubCell"/>
</dbReference>
<evidence type="ECO:0000259" key="19">
    <source>
        <dbReference type="Pfam" id="PF02516"/>
    </source>
</evidence>
<dbReference type="Gene3D" id="2.60.40.3390">
    <property type="match status" value="1"/>
</dbReference>
<evidence type="ECO:0000256" key="16">
    <source>
        <dbReference type="ARBA" id="ARBA00034066"/>
    </source>
</evidence>
<feature type="transmembrane region" description="Helical" evidence="18">
    <location>
        <begin position="334"/>
        <end position="354"/>
    </location>
</feature>
<proteinExistence type="inferred from homology"/>
<feature type="transmembrane region" description="Helical" evidence="18">
    <location>
        <begin position="433"/>
        <end position="453"/>
    </location>
</feature>
<feature type="transmembrane region" description="Helical" evidence="18">
    <location>
        <begin position="459"/>
        <end position="483"/>
    </location>
</feature>
<dbReference type="OrthoDB" id="82393at2157"/>
<feature type="transmembrane region" description="Helical" evidence="18">
    <location>
        <begin position="25"/>
        <end position="43"/>
    </location>
</feature>
<evidence type="ECO:0000256" key="5">
    <source>
        <dbReference type="ARBA" id="ARBA00010810"/>
    </source>
</evidence>